<dbReference type="OrthoDB" id="6997856at2"/>
<feature type="compositionally biased region" description="Polar residues" evidence="1">
    <location>
        <begin position="78"/>
        <end position="89"/>
    </location>
</feature>
<dbReference type="Proteomes" id="UP000237230">
    <property type="component" value="Unassembled WGS sequence"/>
</dbReference>
<name>A0A2S3X1G6_PSEPU</name>
<dbReference type="AlphaFoldDB" id="A0A2S3X1G6"/>
<evidence type="ECO:0000313" key="2">
    <source>
        <dbReference type="EMBL" id="POG09406.1"/>
    </source>
</evidence>
<organism evidence="2 3">
    <name type="scientific">Pseudomonas putida</name>
    <name type="common">Arthrobacter siderocapsulatus</name>
    <dbReference type="NCBI Taxonomy" id="303"/>
    <lineage>
        <taxon>Bacteria</taxon>
        <taxon>Pseudomonadati</taxon>
        <taxon>Pseudomonadota</taxon>
        <taxon>Gammaproteobacteria</taxon>
        <taxon>Pseudomonadales</taxon>
        <taxon>Pseudomonadaceae</taxon>
        <taxon>Pseudomonas</taxon>
    </lineage>
</organism>
<evidence type="ECO:0000256" key="1">
    <source>
        <dbReference type="SAM" id="MobiDB-lite"/>
    </source>
</evidence>
<accession>A0A2S3X1G6</accession>
<gene>
    <name evidence="2" type="ORF">BGP84_06555</name>
</gene>
<reference evidence="2 3" key="1">
    <citation type="submission" date="2016-08" db="EMBL/GenBank/DDBJ databases">
        <authorList>
            <person name="Seilhamer J.J."/>
        </authorList>
    </citation>
    <scope>NUCLEOTIDE SEQUENCE [LARGE SCALE GENOMIC DNA]</scope>
    <source>
        <strain evidence="2 3">KH-21-114</strain>
    </source>
</reference>
<reference evidence="2 3" key="2">
    <citation type="submission" date="2018-03" db="EMBL/GenBank/DDBJ databases">
        <title>Draft genome of Pseudomonas putida strain KH-21-114.</title>
        <authorList>
            <person name="Yoshizawa S."/>
            <person name="Khan N.H."/>
            <person name="Nishimura M."/>
            <person name="Chiura H.X."/>
            <person name="Ogura Y."/>
            <person name="Hayashi T."/>
            <person name="Kogure K."/>
        </authorList>
    </citation>
    <scope>NUCLEOTIDE SEQUENCE [LARGE SCALE GENOMIC DNA]</scope>
    <source>
        <strain evidence="2 3">KH-21-114</strain>
    </source>
</reference>
<feature type="region of interest" description="Disordered" evidence="1">
    <location>
        <begin position="75"/>
        <end position="96"/>
    </location>
</feature>
<comment type="caution">
    <text evidence="2">The sequence shown here is derived from an EMBL/GenBank/DDBJ whole genome shotgun (WGS) entry which is preliminary data.</text>
</comment>
<proteinExistence type="predicted"/>
<dbReference type="RefSeq" id="WP_103446274.1">
    <property type="nucleotide sequence ID" value="NZ_MINH01000019.1"/>
</dbReference>
<evidence type="ECO:0008006" key="4">
    <source>
        <dbReference type="Google" id="ProtNLM"/>
    </source>
</evidence>
<dbReference type="EMBL" id="MINH01000019">
    <property type="protein sequence ID" value="POG09406.1"/>
    <property type="molecule type" value="Genomic_DNA"/>
</dbReference>
<sequence>MTAAPTVADVAAEAEFQLMVCKENLEWMAALAGAIHLSHTQDGGRTADALANLAKYLEDTNFGDVEHQIKHFRKTYEENSAPQKATTRNRGAGGAA</sequence>
<protein>
    <recommendedName>
        <fullName evidence="4">DUF3077 domain-containing protein</fullName>
    </recommendedName>
</protein>
<evidence type="ECO:0000313" key="3">
    <source>
        <dbReference type="Proteomes" id="UP000237230"/>
    </source>
</evidence>